<evidence type="ECO:0000256" key="1">
    <source>
        <dbReference type="PROSITE-ProRule" id="PRU00042"/>
    </source>
</evidence>
<evidence type="ECO:0000256" key="2">
    <source>
        <dbReference type="SAM" id="MobiDB-lite"/>
    </source>
</evidence>
<feature type="non-terminal residue" evidence="4">
    <location>
        <position position="1"/>
    </location>
</feature>
<organism evidence="4 5">
    <name type="scientific">Thryothorus ludovicianus</name>
    <name type="common">Carolina wren</name>
    <name type="synonym">Sylvia ludoviciana</name>
    <dbReference type="NCBI Taxonomy" id="74200"/>
    <lineage>
        <taxon>Eukaryota</taxon>
        <taxon>Metazoa</taxon>
        <taxon>Chordata</taxon>
        <taxon>Craniata</taxon>
        <taxon>Vertebrata</taxon>
        <taxon>Euteleostomi</taxon>
        <taxon>Archelosauria</taxon>
        <taxon>Archosauria</taxon>
        <taxon>Dinosauria</taxon>
        <taxon>Saurischia</taxon>
        <taxon>Theropoda</taxon>
        <taxon>Coelurosauria</taxon>
        <taxon>Aves</taxon>
        <taxon>Neognathae</taxon>
        <taxon>Neoaves</taxon>
        <taxon>Telluraves</taxon>
        <taxon>Australaves</taxon>
        <taxon>Passeriformes</taxon>
        <taxon>Certhiidae</taxon>
        <taxon>Troglodytinae</taxon>
        <taxon>Thryothorus</taxon>
    </lineage>
</organism>
<keyword evidence="1" id="KW-0863">Zinc-finger</keyword>
<comment type="caution">
    <text evidence="4">The sequence shown here is derived from an EMBL/GenBank/DDBJ whole genome shotgun (WGS) entry which is preliminary data.</text>
</comment>
<dbReference type="InterPro" id="IPR036236">
    <property type="entry name" value="Znf_C2H2_sf"/>
</dbReference>
<proteinExistence type="predicted"/>
<dbReference type="PROSITE" id="PS50157">
    <property type="entry name" value="ZINC_FINGER_C2H2_2"/>
    <property type="match status" value="1"/>
</dbReference>
<dbReference type="Proteomes" id="UP000558509">
    <property type="component" value="Unassembled WGS sequence"/>
</dbReference>
<feature type="region of interest" description="Disordered" evidence="2">
    <location>
        <begin position="51"/>
        <end position="91"/>
    </location>
</feature>
<dbReference type="InterPro" id="IPR013087">
    <property type="entry name" value="Znf_C2H2_type"/>
</dbReference>
<keyword evidence="1" id="KW-0862">Zinc</keyword>
<dbReference type="AlphaFoldDB" id="A0A7K7YIU7"/>
<dbReference type="EMBL" id="VZTB01008734">
    <property type="protein sequence ID" value="NXA77584.1"/>
    <property type="molecule type" value="Genomic_DNA"/>
</dbReference>
<name>A0A7K7YIU7_THRLU</name>
<protein>
    <submittedName>
        <fullName evidence="4">ZN382 protein</fullName>
    </submittedName>
</protein>
<dbReference type="Gene3D" id="3.30.160.60">
    <property type="entry name" value="Classic Zinc Finger"/>
    <property type="match status" value="1"/>
</dbReference>
<sequence>DTEGPLSHTDPYSKFTQIKEESHGGSPCAGGHRGAPDSTDTWLSRCDTLFPAGAWSGSDSKDHTGGRWESGSDAPRSGWSGTKPGGCAKVPARPVPAASGLLLGGPRGLSCGAGAALGAHPGRPYLCGICGKSFRHHRSLLAHKKLRRGAQARHDCTECGSTFCLHGD</sequence>
<keyword evidence="1" id="KW-0479">Metal-binding</keyword>
<evidence type="ECO:0000313" key="4">
    <source>
        <dbReference type="EMBL" id="NXA77584.1"/>
    </source>
</evidence>
<gene>
    <name evidence="4" type="primary">Znf382</name>
    <name evidence="4" type="ORF">THRLUD_R15294</name>
</gene>
<evidence type="ECO:0000259" key="3">
    <source>
        <dbReference type="PROSITE" id="PS50157"/>
    </source>
</evidence>
<keyword evidence="5" id="KW-1185">Reference proteome</keyword>
<dbReference type="GO" id="GO:0008270">
    <property type="term" value="F:zinc ion binding"/>
    <property type="evidence" value="ECO:0007669"/>
    <property type="project" value="UniProtKB-KW"/>
</dbReference>
<feature type="non-terminal residue" evidence="4">
    <location>
        <position position="168"/>
    </location>
</feature>
<dbReference type="SUPFAM" id="SSF57667">
    <property type="entry name" value="beta-beta-alpha zinc fingers"/>
    <property type="match status" value="1"/>
</dbReference>
<feature type="region of interest" description="Disordered" evidence="2">
    <location>
        <begin position="1"/>
        <end position="39"/>
    </location>
</feature>
<feature type="domain" description="C2H2-type" evidence="3">
    <location>
        <begin position="125"/>
        <end position="152"/>
    </location>
</feature>
<accession>A0A7K7YIU7</accession>
<evidence type="ECO:0000313" key="5">
    <source>
        <dbReference type="Proteomes" id="UP000558509"/>
    </source>
</evidence>
<reference evidence="4 5" key="1">
    <citation type="submission" date="2019-09" db="EMBL/GenBank/DDBJ databases">
        <title>Bird 10,000 Genomes (B10K) Project - Family phase.</title>
        <authorList>
            <person name="Zhang G."/>
        </authorList>
    </citation>
    <scope>NUCLEOTIDE SEQUENCE [LARGE SCALE GENOMIC DNA]</scope>
    <source>
        <strain evidence="4">B10K-DU-001-68</strain>
        <tissue evidence="4">Muscle</tissue>
    </source>
</reference>